<sequence>MYKVLRSYSKKAERKHELTRSAGDSAAGDAAALQNMSSSYAAAADDIRNGQVVPVDRNGRIEAAWATGQAFSESSSYEAREHFERKVQRVKKTRGERDSSRKSKRSKVSEVLASADGVSARDALLQWAQDVTRGYPGVNVRNFTSSWRDGLAFNAILHRYRPNLIQWSKISDESVSARDRLNNAFAAAESEFGVSRLLDAEDVDVDTPDEKSIITYVSSLYNALPHTSELSKVRFVLSFLHSQCCFF</sequence>
<dbReference type="OrthoDB" id="10017054at2759"/>
<dbReference type="InterPro" id="IPR001715">
    <property type="entry name" value="CH_dom"/>
</dbReference>
<evidence type="ECO:0000313" key="3">
    <source>
        <dbReference type="EMBL" id="VDK28257.1"/>
    </source>
</evidence>
<keyword evidence="4" id="KW-1185">Reference proteome</keyword>
<evidence type="ECO:0000259" key="2">
    <source>
        <dbReference type="PROSITE" id="PS50021"/>
    </source>
</evidence>
<dbReference type="WBParaSite" id="GPUH_0000053101-mRNA-1">
    <property type="protein sequence ID" value="GPUH_0000053101-mRNA-1"/>
    <property type="gene ID" value="GPUH_0000053101"/>
</dbReference>
<feature type="region of interest" description="Disordered" evidence="1">
    <location>
        <begin position="1"/>
        <end position="29"/>
    </location>
</feature>
<dbReference type="InterPro" id="IPR036872">
    <property type="entry name" value="CH_dom_sf"/>
</dbReference>
<dbReference type="PANTHER" id="PTHR11915">
    <property type="entry name" value="SPECTRIN/FILAMIN RELATED CYTOSKELETAL PROTEIN"/>
    <property type="match status" value="1"/>
</dbReference>
<reference evidence="3 4" key="2">
    <citation type="submission" date="2018-11" db="EMBL/GenBank/DDBJ databases">
        <authorList>
            <consortium name="Pathogen Informatics"/>
        </authorList>
    </citation>
    <scope>NUCLEOTIDE SEQUENCE [LARGE SCALE GENOMIC DNA]</scope>
</reference>
<dbReference type="EMBL" id="UYRT01000487">
    <property type="protein sequence ID" value="VDK28257.1"/>
    <property type="molecule type" value="Genomic_DNA"/>
</dbReference>
<feature type="domain" description="Calponin-homology (CH)" evidence="2">
    <location>
        <begin position="118"/>
        <end position="225"/>
    </location>
</feature>
<dbReference type="FunFam" id="1.10.418.10:FF:000057">
    <property type="entry name" value="Calmin"/>
    <property type="match status" value="1"/>
</dbReference>
<dbReference type="SMART" id="SM00033">
    <property type="entry name" value="CH"/>
    <property type="match status" value="1"/>
</dbReference>
<name>A0A183CVP0_9BILA</name>
<dbReference type="Proteomes" id="UP000271098">
    <property type="component" value="Unassembled WGS sequence"/>
</dbReference>
<dbReference type="AlphaFoldDB" id="A0A183CVP0"/>
<dbReference type="Pfam" id="PF00307">
    <property type="entry name" value="CH"/>
    <property type="match status" value="1"/>
</dbReference>
<feature type="region of interest" description="Disordered" evidence="1">
    <location>
        <begin position="82"/>
        <end position="108"/>
    </location>
</feature>
<gene>
    <name evidence="3" type="ORF">GPUH_LOCUS531</name>
</gene>
<proteinExistence type="predicted"/>
<evidence type="ECO:0000256" key="1">
    <source>
        <dbReference type="SAM" id="MobiDB-lite"/>
    </source>
</evidence>
<feature type="compositionally biased region" description="Basic and acidic residues" evidence="1">
    <location>
        <begin position="82"/>
        <end position="101"/>
    </location>
</feature>
<accession>A0A183CVP0</accession>
<feature type="compositionally biased region" description="Basic and acidic residues" evidence="1">
    <location>
        <begin position="10"/>
        <end position="19"/>
    </location>
</feature>
<evidence type="ECO:0000313" key="5">
    <source>
        <dbReference type="WBParaSite" id="GPUH_0000053101-mRNA-1"/>
    </source>
</evidence>
<protein>
    <submittedName>
        <fullName evidence="5">Calponin-homology (CH) domain-containing protein</fullName>
    </submittedName>
</protein>
<dbReference type="PROSITE" id="PS50021">
    <property type="entry name" value="CH"/>
    <property type="match status" value="1"/>
</dbReference>
<evidence type="ECO:0000313" key="4">
    <source>
        <dbReference type="Proteomes" id="UP000271098"/>
    </source>
</evidence>
<organism evidence="5">
    <name type="scientific">Gongylonema pulchrum</name>
    <dbReference type="NCBI Taxonomy" id="637853"/>
    <lineage>
        <taxon>Eukaryota</taxon>
        <taxon>Metazoa</taxon>
        <taxon>Ecdysozoa</taxon>
        <taxon>Nematoda</taxon>
        <taxon>Chromadorea</taxon>
        <taxon>Rhabditida</taxon>
        <taxon>Spirurina</taxon>
        <taxon>Spiruromorpha</taxon>
        <taxon>Spiruroidea</taxon>
        <taxon>Gongylonematidae</taxon>
        <taxon>Gongylonema</taxon>
    </lineage>
</organism>
<dbReference type="Gene3D" id="1.10.418.10">
    <property type="entry name" value="Calponin-like domain"/>
    <property type="match status" value="1"/>
</dbReference>
<reference evidence="5" key="1">
    <citation type="submission" date="2016-06" db="UniProtKB">
        <authorList>
            <consortium name="WormBaseParasite"/>
        </authorList>
    </citation>
    <scope>IDENTIFICATION</scope>
</reference>
<dbReference type="SUPFAM" id="SSF47576">
    <property type="entry name" value="Calponin-homology domain, CH-domain"/>
    <property type="match status" value="1"/>
</dbReference>